<reference evidence="1 2" key="1">
    <citation type="submission" date="2020-02" db="EMBL/GenBank/DDBJ databases">
        <title>Draft genome sequence of Haematococcus lacustris strain NIES-144.</title>
        <authorList>
            <person name="Morimoto D."/>
            <person name="Nakagawa S."/>
            <person name="Yoshida T."/>
            <person name="Sawayama S."/>
        </authorList>
    </citation>
    <scope>NUCLEOTIDE SEQUENCE [LARGE SCALE GENOMIC DNA]</scope>
    <source>
        <strain evidence="1 2">NIES-144</strain>
    </source>
</reference>
<dbReference type="InterPro" id="IPR016161">
    <property type="entry name" value="Ald_DH/histidinol_DH"/>
</dbReference>
<evidence type="ECO:0000313" key="1">
    <source>
        <dbReference type="EMBL" id="GFH28534.1"/>
    </source>
</evidence>
<dbReference type="PANTHER" id="PTHR42804">
    <property type="entry name" value="ALDEHYDE DEHYDROGENASE"/>
    <property type="match status" value="1"/>
</dbReference>
<dbReference type="InterPro" id="IPR016162">
    <property type="entry name" value="Ald_DH_N"/>
</dbReference>
<dbReference type="SUPFAM" id="SSF53720">
    <property type="entry name" value="ALDH-like"/>
    <property type="match status" value="1"/>
</dbReference>
<proteinExistence type="predicted"/>
<dbReference type="SUPFAM" id="SSF49899">
    <property type="entry name" value="Concanavalin A-like lectins/glucanases"/>
    <property type="match status" value="1"/>
</dbReference>
<dbReference type="InterPro" id="IPR013320">
    <property type="entry name" value="ConA-like_dom_sf"/>
</dbReference>
<organism evidence="1 2">
    <name type="scientific">Haematococcus lacustris</name>
    <name type="common">Green alga</name>
    <name type="synonym">Haematococcus pluvialis</name>
    <dbReference type="NCBI Taxonomy" id="44745"/>
    <lineage>
        <taxon>Eukaryota</taxon>
        <taxon>Viridiplantae</taxon>
        <taxon>Chlorophyta</taxon>
        <taxon>core chlorophytes</taxon>
        <taxon>Chlorophyceae</taxon>
        <taxon>CS clade</taxon>
        <taxon>Chlamydomonadales</taxon>
        <taxon>Haematococcaceae</taxon>
        <taxon>Haematococcus</taxon>
    </lineage>
</organism>
<dbReference type="Proteomes" id="UP000485058">
    <property type="component" value="Unassembled WGS sequence"/>
</dbReference>
<accession>A0A6A0A8K4</accession>
<dbReference type="AlphaFoldDB" id="A0A6A0A8K4"/>
<gene>
    <name evidence="1" type="ORF">HaLaN_27043</name>
</gene>
<comment type="caution">
    <text evidence="1">The sequence shown here is derived from an EMBL/GenBank/DDBJ whole genome shotgun (WGS) entry which is preliminary data.</text>
</comment>
<dbReference type="Gene3D" id="3.40.605.10">
    <property type="entry name" value="Aldehyde Dehydrogenase, Chain A, domain 1"/>
    <property type="match status" value="1"/>
</dbReference>
<dbReference type="EMBL" id="BLLF01003922">
    <property type="protein sequence ID" value="GFH28534.1"/>
    <property type="molecule type" value="Genomic_DNA"/>
</dbReference>
<dbReference type="PANTHER" id="PTHR42804:SF1">
    <property type="entry name" value="ALDEHYDE DEHYDROGENASE-RELATED"/>
    <property type="match status" value="1"/>
</dbReference>
<protein>
    <submittedName>
        <fullName evidence="1">Aldedh domain-containing protein</fullName>
    </submittedName>
</protein>
<keyword evidence="2" id="KW-1185">Reference proteome</keyword>
<sequence length="281" mass="29778">MAAPWGGVKNSGHGRELGEWGLENFLSVKQARQARQVRPARPFRLPCQANLVSWLDAGDPASYSGGGVWRSMVAGRPLTFTLGTGVAPADKGLCFPGNASGFAFAPSLPGADLSTGLTMLCVYTRVGPPGALDPPHPFGGMLLGINRDATSWQRYVGFMDNGVTAQFFAGTLNMSSVRADAPSVPTDGRDVYVCRAYSVTGDLRHCRAYLNGALAVAVTAAKPSPTLVNNAICIGKNYRDDVSCLNATLISHVIYEGVLTDAEVDAASAYLMSRADAYKRR</sequence>
<name>A0A6A0A8K4_HAELA</name>
<evidence type="ECO:0000313" key="2">
    <source>
        <dbReference type="Proteomes" id="UP000485058"/>
    </source>
</evidence>
<dbReference type="GO" id="GO:0016491">
    <property type="term" value="F:oxidoreductase activity"/>
    <property type="evidence" value="ECO:0007669"/>
    <property type="project" value="InterPro"/>
</dbReference>